<keyword evidence="1" id="KW-1133">Transmembrane helix</keyword>
<evidence type="ECO:0000313" key="3">
    <source>
        <dbReference type="EMBL" id="TDL19812.1"/>
    </source>
</evidence>
<feature type="transmembrane region" description="Helical" evidence="1">
    <location>
        <begin position="200"/>
        <end position="221"/>
    </location>
</feature>
<proteinExistence type="predicted"/>
<reference evidence="3 4" key="1">
    <citation type="submission" date="2018-06" db="EMBL/GenBank/DDBJ databases">
        <title>A transcriptomic atlas of mushroom development highlights an independent origin of complex multicellularity.</title>
        <authorList>
            <consortium name="DOE Joint Genome Institute"/>
            <person name="Krizsan K."/>
            <person name="Almasi E."/>
            <person name="Merenyi Z."/>
            <person name="Sahu N."/>
            <person name="Viragh M."/>
            <person name="Koszo T."/>
            <person name="Mondo S."/>
            <person name="Kiss B."/>
            <person name="Balint B."/>
            <person name="Kues U."/>
            <person name="Barry K."/>
            <person name="Hegedus J.C."/>
            <person name="Henrissat B."/>
            <person name="Johnson J."/>
            <person name="Lipzen A."/>
            <person name="Ohm R."/>
            <person name="Nagy I."/>
            <person name="Pangilinan J."/>
            <person name="Yan J."/>
            <person name="Xiong Y."/>
            <person name="Grigoriev I.V."/>
            <person name="Hibbett D.S."/>
            <person name="Nagy L.G."/>
        </authorList>
    </citation>
    <scope>NUCLEOTIDE SEQUENCE [LARGE SCALE GENOMIC DNA]</scope>
    <source>
        <strain evidence="3 4">SZMC22713</strain>
    </source>
</reference>
<dbReference type="VEuPathDB" id="FungiDB:BD410DRAFT_791697"/>
<dbReference type="Pfam" id="PF20151">
    <property type="entry name" value="DUF6533"/>
    <property type="match status" value="1"/>
</dbReference>
<name>A0A4Y7PY30_9AGAM</name>
<dbReference type="STRING" id="50990.A0A4Y7PY30"/>
<evidence type="ECO:0000313" key="4">
    <source>
        <dbReference type="Proteomes" id="UP000294933"/>
    </source>
</evidence>
<dbReference type="OrthoDB" id="3354157at2759"/>
<protein>
    <recommendedName>
        <fullName evidence="2">DUF6533 domain-containing protein</fullName>
    </recommendedName>
</protein>
<gene>
    <name evidence="3" type="ORF">BD410DRAFT_791697</name>
</gene>
<sequence>MSNPRANQLEELLDVIGDLRTTRVISAMVALLYDVVLSFPDEVQYIWRAPSSWGKMLYFTSRYPIPVMYILWEICAFMLFFMTWSLWMITFPLQIVLGLRTIAIWERDRLVTALVVLGTVAYNTTLLISSLLSSKSYRCLLGSLLGCYSGDFGFSTTLIKLTYSALMAYEGMLFILISIKAIQGGRVGRGRLIVILLRDGAIYYAVIFAFSIANVALANFISLTRIMLAGSLAPAMLAAQSIGACHIILNLRKYSYGQGYGSIRTPYRSTLLEEFSATVPDESNHDIQLWVR</sequence>
<dbReference type="AlphaFoldDB" id="A0A4Y7PY30"/>
<dbReference type="Proteomes" id="UP000294933">
    <property type="component" value="Unassembled WGS sequence"/>
</dbReference>
<keyword evidence="4" id="KW-1185">Reference proteome</keyword>
<feature type="transmembrane region" description="Helical" evidence="1">
    <location>
        <begin position="67"/>
        <end position="89"/>
    </location>
</feature>
<organism evidence="3 4">
    <name type="scientific">Rickenella mellea</name>
    <dbReference type="NCBI Taxonomy" id="50990"/>
    <lineage>
        <taxon>Eukaryota</taxon>
        <taxon>Fungi</taxon>
        <taxon>Dikarya</taxon>
        <taxon>Basidiomycota</taxon>
        <taxon>Agaricomycotina</taxon>
        <taxon>Agaricomycetes</taxon>
        <taxon>Hymenochaetales</taxon>
        <taxon>Rickenellaceae</taxon>
        <taxon>Rickenella</taxon>
    </lineage>
</organism>
<feature type="transmembrane region" description="Helical" evidence="1">
    <location>
        <begin position="110"/>
        <end position="132"/>
    </location>
</feature>
<feature type="transmembrane region" description="Helical" evidence="1">
    <location>
        <begin position="152"/>
        <end position="179"/>
    </location>
</feature>
<evidence type="ECO:0000259" key="2">
    <source>
        <dbReference type="Pfam" id="PF20151"/>
    </source>
</evidence>
<keyword evidence="1" id="KW-0812">Transmembrane</keyword>
<dbReference type="InterPro" id="IPR045340">
    <property type="entry name" value="DUF6533"/>
</dbReference>
<feature type="domain" description="DUF6533" evidence="2">
    <location>
        <begin position="25"/>
        <end position="66"/>
    </location>
</feature>
<dbReference type="EMBL" id="ML170193">
    <property type="protein sequence ID" value="TDL19812.1"/>
    <property type="molecule type" value="Genomic_DNA"/>
</dbReference>
<keyword evidence="1" id="KW-0472">Membrane</keyword>
<evidence type="ECO:0000256" key="1">
    <source>
        <dbReference type="SAM" id="Phobius"/>
    </source>
</evidence>
<accession>A0A4Y7PY30</accession>
<feature type="transmembrane region" description="Helical" evidence="1">
    <location>
        <begin position="227"/>
        <end position="249"/>
    </location>
</feature>